<dbReference type="PROSITE" id="PS51318">
    <property type="entry name" value="TAT"/>
    <property type="match status" value="1"/>
</dbReference>
<dbReference type="PANTHER" id="PTHR43737">
    <property type="entry name" value="BLL7424 PROTEIN"/>
    <property type="match status" value="1"/>
</dbReference>
<keyword evidence="2" id="KW-1185">Reference proteome</keyword>
<evidence type="ECO:0000313" key="2">
    <source>
        <dbReference type="Proteomes" id="UP000320735"/>
    </source>
</evidence>
<dbReference type="OrthoDB" id="127333at2"/>
<organism evidence="1 2">
    <name type="scientific">Symmachiella macrocystis</name>
    <dbReference type="NCBI Taxonomy" id="2527985"/>
    <lineage>
        <taxon>Bacteria</taxon>
        <taxon>Pseudomonadati</taxon>
        <taxon>Planctomycetota</taxon>
        <taxon>Planctomycetia</taxon>
        <taxon>Planctomycetales</taxon>
        <taxon>Planctomycetaceae</taxon>
        <taxon>Symmachiella</taxon>
    </lineage>
</organism>
<dbReference type="Proteomes" id="UP000320735">
    <property type="component" value="Unassembled WGS sequence"/>
</dbReference>
<protein>
    <recommendedName>
        <fullName evidence="3">DUF1501 domain-containing protein</fullName>
    </recommendedName>
</protein>
<dbReference type="EMBL" id="SJPP01000001">
    <property type="protein sequence ID" value="TWU13092.1"/>
    <property type="molecule type" value="Genomic_DNA"/>
</dbReference>
<dbReference type="InterPro" id="IPR017850">
    <property type="entry name" value="Alkaline_phosphatase_core_sf"/>
</dbReference>
<evidence type="ECO:0000313" key="1">
    <source>
        <dbReference type="EMBL" id="TWU13092.1"/>
    </source>
</evidence>
<sequence>MPQSQSSDSAPAGGDSVSRRDVLKLGSAGILGMSTAEQAALRAEDQRAANRDIDGCIFIVLTGGPSQLETFDPKPAAPTQIRGPFQAIATNTPGIQLSEALPRLAQRTQKFTLLRSLYHTAAPIHEAGLQLLQTGRCARGGILFPALGSMIGALLGPREGVPSYCVVPQLLGNTGIRTYQGQTAGILGPTLDPVTGGGYESALQKTGSQPYGTTPFARACFQARQLIEAGVRFVTVNMFLDLDQQTSWDCHGTVTTMADLRDTVCPDFDKTVSSLLDDLEATGLLKRTLVVASGEFGRTPRINAHGGRDHWPGVWSALMAGGPVSGGQVIGASDARGTAPIDSPVTPDALLSTIAAAFGIPHATTLTAPDDTEFSIAASRPISELGKARV</sequence>
<accession>A0A5C6BN28</accession>
<evidence type="ECO:0008006" key="3">
    <source>
        <dbReference type="Google" id="ProtNLM"/>
    </source>
</evidence>
<dbReference type="InterPro" id="IPR010869">
    <property type="entry name" value="DUF1501"/>
</dbReference>
<dbReference type="Pfam" id="PF07394">
    <property type="entry name" value="DUF1501"/>
    <property type="match status" value="2"/>
</dbReference>
<dbReference type="PANTHER" id="PTHR43737:SF1">
    <property type="entry name" value="DUF1501 DOMAIN-CONTAINING PROTEIN"/>
    <property type="match status" value="1"/>
</dbReference>
<name>A0A5C6BN28_9PLAN</name>
<gene>
    <name evidence="1" type="ORF">CA54_19180</name>
</gene>
<dbReference type="SUPFAM" id="SSF53649">
    <property type="entry name" value="Alkaline phosphatase-like"/>
    <property type="match status" value="1"/>
</dbReference>
<dbReference type="AlphaFoldDB" id="A0A5C6BN28"/>
<comment type="caution">
    <text evidence="1">The sequence shown here is derived from an EMBL/GenBank/DDBJ whole genome shotgun (WGS) entry which is preliminary data.</text>
</comment>
<dbReference type="InterPro" id="IPR006311">
    <property type="entry name" value="TAT_signal"/>
</dbReference>
<reference evidence="1 2" key="1">
    <citation type="submission" date="2019-02" db="EMBL/GenBank/DDBJ databases">
        <title>Deep-cultivation of Planctomycetes and their phenomic and genomic characterization uncovers novel biology.</title>
        <authorList>
            <person name="Wiegand S."/>
            <person name="Jogler M."/>
            <person name="Boedeker C."/>
            <person name="Pinto D."/>
            <person name="Vollmers J."/>
            <person name="Rivas-Marin E."/>
            <person name="Kohn T."/>
            <person name="Peeters S.H."/>
            <person name="Heuer A."/>
            <person name="Rast P."/>
            <person name="Oberbeckmann S."/>
            <person name="Bunk B."/>
            <person name="Jeske O."/>
            <person name="Meyerdierks A."/>
            <person name="Storesund J.E."/>
            <person name="Kallscheuer N."/>
            <person name="Luecker S."/>
            <person name="Lage O.M."/>
            <person name="Pohl T."/>
            <person name="Merkel B.J."/>
            <person name="Hornburger P."/>
            <person name="Mueller R.-W."/>
            <person name="Bruemmer F."/>
            <person name="Labrenz M."/>
            <person name="Spormann A.M."/>
            <person name="Op Den Camp H."/>
            <person name="Overmann J."/>
            <person name="Amann R."/>
            <person name="Jetten M.S.M."/>
            <person name="Mascher T."/>
            <person name="Medema M.H."/>
            <person name="Devos D.P."/>
            <person name="Kaster A.-K."/>
            <person name="Ovreas L."/>
            <person name="Rohde M."/>
            <person name="Galperin M.Y."/>
            <person name="Jogler C."/>
        </authorList>
    </citation>
    <scope>NUCLEOTIDE SEQUENCE [LARGE SCALE GENOMIC DNA]</scope>
    <source>
        <strain evidence="1 2">CA54</strain>
    </source>
</reference>
<proteinExistence type="predicted"/>